<dbReference type="Proteomes" id="UP001610335">
    <property type="component" value="Unassembled WGS sequence"/>
</dbReference>
<protein>
    <submittedName>
        <fullName evidence="1">Uncharacterized protein</fullName>
    </submittedName>
</protein>
<name>A0ABR4IGL5_9EURO</name>
<keyword evidence="2" id="KW-1185">Reference proteome</keyword>
<proteinExistence type="predicted"/>
<evidence type="ECO:0000313" key="1">
    <source>
        <dbReference type="EMBL" id="KAL2826885.1"/>
    </source>
</evidence>
<comment type="caution">
    <text evidence="1">The sequence shown here is derived from an EMBL/GenBank/DDBJ whole genome shotgun (WGS) entry which is preliminary data.</text>
</comment>
<gene>
    <name evidence="1" type="ORF">BDW59DRAFT_160771</name>
</gene>
<reference evidence="1 2" key="1">
    <citation type="submission" date="2024-07" db="EMBL/GenBank/DDBJ databases">
        <title>Section-level genome sequencing and comparative genomics of Aspergillus sections Usti and Cavernicolus.</title>
        <authorList>
            <consortium name="Lawrence Berkeley National Laboratory"/>
            <person name="Nybo J.L."/>
            <person name="Vesth T.C."/>
            <person name="Theobald S."/>
            <person name="Frisvad J.C."/>
            <person name="Larsen T.O."/>
            <person name="Kjaerboelling I."/>
            <person name="Rothschild-Mancinelli K."/>
            <person name="Lyhne E.K."/>
            <person name="Kogle M.E."/>
            <person name="Barry K."/>
            <person name="Clum A."/>
            <person name="Na H."/>
            <person name="Ledsgaard L."/>
            <person name="Lin J."/>
            <person name="Lipzen A."/>
            <person name="Kuo A."/>
            <person name="Riley R."/>
            <person name="Mondo S."/>
            <person name="LaButti K."/>
            <person name="Haridas S."/>
            <person name="Pangalinan J."/>
            <person name="Salamov A.A."/>
            <person name="Simmons B.A."/>
            <person name="Magnuson J.K."/>
            <person name="Chen J."/>
            <person name="Drula E."/>
            <person name="Henrissat B."/>
            <person name="Wiebenga A."/>
            <person name="Lubbers R.J."/>
            <person name="Gomes A.C."/>
            <person name="Makela M.R."/>
            <person name="Stajich J."/>
            <person name="Grigoriev I.V."/>
            <person name="Mortensen U.H."/>
            <person name="De vries R.P."/>
            <person name="Baker S.E."/>
            <person name="Andersen M.R."/>
        </authorList>
    </citation>
    <scope>NUCLEOTIDE SEQUENCE [LARGE SCALE GENOMIC DNA]</scope>
    <source>
        <strain evidence="1 2">CBS 600.67</strain>
    </source>
</reference>
<evidence type="ECO:0000313" key="2">
    <source>
        <dbReference type="Proteomes" id="UP001610335"/>
    </source>
</evidence>
<sequence length="183" mass="20463">MSQIRFNITFTPPPYDDPEWLDIPEQVRESAKIEQPFVFPSLKATCTTLLGDILNRAVPAWDDASYVQDIEQHGGIEAVADNLLTFIRPEIMGLQGKVVTPEVLESVRQRFQPSSGPQVKHYATNNALPADFRVNSFVDVLMGKPLSRLLIHPDGTFGIESRITPGLEHFRGGRYTDGSLENQ</sequence>
<organism evidence="1 2">
    <name type="scientific">Aspergillus cavernicola</name>
    <dbReference type="NCBI Taxonomy" id="176166"/>
    <lineage>
        <taxon>Eukaryota</taxon>
        <taxon>Fungi</taxon>
        <taxon>Dikarya</taxon>
        <taxon>Ascomycota</taxon>
        <taxon>Pezizomycotina</taxon>
        <taxon>Eurotiomycetes</taxon>
        <taxon>Eurotiomycetidae</taxon>
        <taxon>Eurotiales</taxon>
        <taxon>Aspergillaceae</taxon>
        <taxon>Aspergillus</taxon>
        <taxon>Aspergillus subgen. Nidulantes</taxon>
    </lineage>
</organism>
<dbReference type="EMBL" id="JBFXLS010000028">
    <property type="protein sequence ID" value="KAL2826885.1"/>
    <property type="molecule type" value="Genomic_DNA"/>
</dbReference>
<accession>A0ABR4IGL5</accession>